<keyword evidence="1" id="KW-0812">Transmembrane</keyword>
<accession>A0A4D5XEM4</accession>
<dbReference type="EMBL" id="MK500296">
    <property type="protein sequence ID" value="QBK84786.1"/>
    <property type="molecule type" value="Genomic_DNA"/>
</dbReference>
<keyword evidence="1" id="KW-0472">Membrane</keyword>
<proteinExistence type="predicted"/>
<name>A0A4D5XEM4_9VIRU</name>
<evidence type="ECO:0000256" key="1">
    <source>
        <dbReference type="SAM" id="Phobius"/>
    </source>
</evidence>
<organism evidence="2">
    <name type="scientific">Pithovirus LCDPAC01</name>
    <dbReference type="NCBI Taxonomy" id="2506600"/>
    <lineage>
        <taxon>Viruses</taxon>
        <taxon>Pithoviruses</taxon>
    </lineage>
</organism>
<protein>
    <submittedName>
        <fullName evidence="2">Uncharacterized protein</fullName>
    </submittedName>
</protein>
<reference evidence="2" key="1">
    <citation type="journal article" date="2019" name="MBio">
        <title>Virus Genomes from Deep Sea Sediments Expand the Ocean Megavirome and Support Independent Origins of Viral Gigantism.</title>
        <authorList>
            <person name="Backstrom D."/>
            <person name="Yutin N."/>
            <person name="Jorgensen S.L."/>
            <person name="Dharamshi J."/>
            <person name="Homa F."/>
            <person name="Zaremba-Niedwiedzka K."/>
            <person name="Spang A."/>
            <person name="Wolf Y.I."/>
            <person name="Koonin E.V."/>
            <person name="Ettema T.J."/>
        </authorList>
    </citation>
    <scope>NUCLEOTIDE SEQUENCE</scope>
</reference>
<sequence>MGKYDGIIMPTLSILTVIIVMAIILIFSRDPGKLTETCGEGLCATNIYTGKKRCDTSVKYSPTFEVCNPPRSCTDNKTQYLYYSTDKGSEEKNAVCPDSIKEEDCKCMQIEYCPGNITTMFVKREINIGGQTVVRYVQTDNWTDDKNVTRATPPLSTFLPLGERALCSISAENLQNIWPNDTVNTRKCLRGTLRFFPDQDVYKCVI</sequence>
<feature type="transmembrane region" description="Helical" evidence="1">
    <location>
        <begin position="6"/>
        <end position="27"/>
    </location>
</feature>
<evidence type="ECO:0000313" key="2">
    <source>
        <dbReference type="EMBL" id="QBK84786.1"/>
    </source>
</evidence>
<gene>
    <name evidence="2" type="ORF">LCDPAC01_02670</name>
</gene>
<keyword evidence="1" id="KW-1133">Transmembrane helix</keyword>